<keyword evidence="4" id="KW-0206">Cytoskeleton</keyword>
<dbReference type="GO" id="GO:0005871">
    <property type="term" value="C:kinesin complex"/>
    <property type="evidence" value="ECO:0007669"/>
    <property type="project" value="UniProtKB-UniRule"/>
</dbReference>
<name>A0A9X0D949_9CNID</name>
<comment type="subcellular location">
    <subcellularLocation>
        <location evidence="4">Cytoplasm</location>
        <location evidence="4">Cytoskeleton</location>
    </subcellularLocation>
</comment>
<comment type="similarity">
    <text evidence="4">Belongs to the kinesin light chain family.</text>
</comment>
<dbReference type="AlphaFoldDB" id="A0A9X0D949"/>
<comment type="caution">
    <text evidence="5">The sequence shown here is derived from an EMBL/GenBank/DDBJ whole genome shotgun (WGS) entry which is preliminary data.</text>
</comment>
<accession>A0A9X0D949</accession>
<gene>
    <name evidence="5" type="ORF">OS493_026703</name>
</gene>
<sequence length="537" mass="60661">MEPQDASSLLAKLSAIVNSEIENEVAQALDYQPLALASAATYIRQVRQNKATSNFGWKDYLNKLDTGQRGTTEAIHAETNPSYQKSMTAATTLAVERQMTSDRVIDHTFRFLYLCAPQPLSLDIVINYILNVDEEIKDKETISMRIQRCSLLLFEEQETGVYIRVHQVVHDVISTVITDLPEIQRLQVVNGAVRSFTQFIDENKSEDSNLGTVHRDLGELQQAKEYHDRALDILLEKLGPEHVDVARTYNNLGSVHSKLGEPQREKECHDRALAILLKKLGPEHVDVATAYSNLGTVHRNLGELQQAKEYYDRALDIRLKSLDLSINLGIVHSDLGELQQAKEFYDRALAIRLKKLGPEHVDVATTYSNLAVEHSALGDQQQAKDYHDRALAIYLKKLGPEHVDVARVYNNLGHIHSKLGDQQQAKEYYDRALAIYLKKLGPEHVDVARAYNNLGTVHIKLGELLQAKEYQDRALAIFLKKLGLEHVDVATTYCNLGTIHIKLGKLLQAKEYHDRALAIFLKRSDLSMLMSQLFSII</sequence>
<dbReference type="InterPro" id="IPR011990">
    <property type="entry name" value="TPR-like_helical_dom_sf"/>
</dbReference>
<evidence type="ECO:0000256" key="4">
    <source>
        <dbReference type="RuleBase" id="RU367020"/>
    </source>
</evidence>
<feature type="repeat" description="TPR" evidence="3">
    <location>
        <begin position="448"/>
        <end position="481"/>
    </location>
</feature>
<dbReference type="PRINTS" id="PR00381">
    <property type="entry name" value="KINESINLIGHT"/>
</dbReference>
<protein>
    <recommendedName>
        <fullName evidence="4">Kinesin light chain</fullName>
    </recommendedName>
</protein>
<feature type="repeat" description="TPR" evidence="3">
    <location>
        <begin position="288"/>
        <end position="321"/>
    </location>
</feature>
<dbReference type="SUPFAM" id="SSF48452">
    <property type="entry name" value="TPR-like"/>
    <property type="match status" value="2"/>
</dbReference>
<dbReference type="PANTHER" id="PTHR45641:SF19">
    <property type="entry name" value="NEPHROCYSTIN-3"/>
    <property type="match status" value="1"/>
</dbReference>
<dbReference type="Proteomes" id="UP001163046">
    <property type="component" value="Unassembled WGS sequence"/>
</dbReference>
<evidence type="ECO:0000256" key="2">
    <source>
        <dbReference type="ARBA" id="ARBA00022803"/>
    </source>
</evidence>
<dbReference type="PANTHER" id="PTHR45641">
    <property type="entry name" value="TETRATRICOPEPTIDE REPEAT PROTEIN (AFU_ORTHOLOGUE AFUA_6G03870)"/>
    <property type="match status" value="1"/>
</dbReference>
<dbReference type="Pfam" id="PF00515">
    <property type="entry name" value="TPR_1"/>
    <property type="match status" value="1"/>
</dbReference>
<dbReference type="InterPro" id="IPR019734">
    <property type="entry name" value="TPR_rpt"/>
</dbReference>
<evidence type="ECO:0000256" key="3">
    <source>
        <dbReference type="PROSITE-ProRule" id="PRU00339"/>
    </source>
</evidence>
<dbReference type="GO" id="GO:0005874">
    <property type="term" value="C:microtubule"/>
    <property type="evidence" value="ECO:0007669"/>
    <property type="project" value="UniProtKB-UniRule"/>
</dbReference>
<dbReference type="Pfam" id="PF13424">
    <property type="entry name" value="TPR_12"/>
    <property type="match status" value="3"/>
</dbReference>
<evidence type="ECO:0000256" key="1">
    <source>
        <dbReference type="ARBA" id="ARBA00022737"/>
    </source>
</evidence>
<evidence type="ECO:0000313" key="6">
    <source>
        <dbReference type="Proteomes" id="UP001163046"/>
    </source>
</evidence>
<evidence type="ECO:0000313" key="5">
    <source>
        <dbReference type="EMBL" id="KAJ7390193.1"/>
    </source>
</evidence>
<dbReference type="EMBL" id="MU825419">
    <property type="protein sequence ID" value="KAJ7390193.1"/>
    <property type="molecule type" value="Genomic_DNA"/>
</dbReference>
<comment type="subunit">
    <text evidence="4">Oligomeric complex composed of two heavy chains and two light chains.</text>
</comment>
<keyword evidence="6" id="KW-1185">Reference proteome</keyword>
<dbReference type="Pfam" id="PF13374">
    <property type="entry name" value="TPR_10"/>
    <property type="match status" value="1"/>
</dbReference>
<dbReference type="Gene3D" id="1.25.40.10">
    <property type="entry name" value="Tetratricopeptide repeat domain"/>
    <property type="match status" value="3"/>
</dbReference>
<dbReference type="PROSITE" id="PS50005">
    <property type="entry name" value="TPR"/>
    <property type="match status" value="4"/>
</dbReference>
<feature type="repeat" description="TPR" evidence="3">
    <location>
        <begin position="322"/>
        <end position="355"/>
    </location>
</feature>
<keyword evidence="1" id="KW-0677">Repeat</keyword>
<feature type="repeat" description="TPR" evidence="3">
    <location>
        <begin position="406"/>
        <end position="439"/>
    </location>
</feature>
<keyword evidence="4" id="KW-0505">Motor protein</keyword>
<dbReference type="PROSITE" id="PS50293">
    <property type="entry name" value="TPR_REGION"/>
    <property type="match status" value="2"/>
</dbReference>
<dbReference type="OrthoDB" id="381520at2759"/>
<organism evidence="5 6">
    <name type="scientific">Desmophyllum pertusum</name>
    <dbReference type="NCBI Taxonomy" id="174260"/>
    <lineage>
        <taxon>Eukaryota</taxon>
        <taxon>Metazoa</taxon>
        <taxon>Cnidaria</taxon>
        <taxon>Anthozoa</taxon>
        <taxon>Hexacorallia</taxon>
        <taxon>Scleractinia</taxon>
        <taxon>Caryophylliina</taxon>
        <taxon>Caryophylliidae</taxon>
        <taxon>Desmophyllum</taxon>
    </lineage>
</organism>
<dbReference type="SMART" id="SM00028">
    <property type="entry name" value="TPR"/>
    <property type="match status" value="8"/>
</dbReference>
<keyword evidence="4" id="KW-0493">Microtubule</keyword>
<keyword evidence="2 3" id="KW-0802">TPR repeat</keyword>
<keyword evidence="4" id="KW-0963">Cytoplasm</keyword>
<comment type="function">
    <text evidence="4">Kinesin is a microtubule-associated force-producing protein that play a role in organelle transport.</text>
</comment>
<proteinExistence type="inferred from homology"/>
<reference evidence="5" key="1">
    <citation type="submission" date="2023-01" db="EMBL/GenBank/DDBJ databases">
        <title>Genome assembly of the deep-sea coral Lophelia pertusa.</title>
        <authorList>
            <person name="Herrera S."/>
            <person name="Cordes E."/>
        </authorList>
    </citation>
    <scope>NUCLEOTIDE SEQUENCE</scope>
    <source>
        <strain evidence="5">USNM1676648</strain>
        <tissue evidence="5">Polyp</tissue>
    </source>
</reference>